<keyword evidence="2" id="KW-0812">Transmembrane</keyword>
<feature type="compositionally biased region" description="Polar residues" evidence="1">
    <location>
        <begin position="9"/>
        <end position="23"/>
    </location>
</feature>
<feature type="transmembrane region" description="Helical" evidence="2">
    <location>
        <begin position="121"/>
        <end position="147"/>
    </location>
</feature>
<keyword evidence="2" id="KW-0472">Membrane</keyword>
<feature type="compositionally biased region" description="Low complexity" evidence="1">
    <location>
        <begin position="79"/>
        <end position="89"/>
    </location>
</feature>
<evidence type="ECO:0000313" key="3">
    <source>
        <dbReference type="EMBL" id="CAD8654089.1"/>
    </source>
</evidence>
<feature type="region of interest" description="Disordered" evidence="1">
    <location>
        <begin position="79"/>
        <end position="113"/>
    </location>
</feature>
<reference evidence="3" key="1">
    <citation type="submission" date="2021-01" db="EMBL/GenBank/DDBJ databases">
        <authorList>
            <person name="Corre E."/>
            <person name="Pelletier E."/>
            <person name="Niang G."/>
            <person name="Scheremetjew M."/>
            <person name="Finn R."/>
            <person name="Kale V."/>
            <person name="Holt S."/>
            <person name="Cochrane G."/>
            <person name="Meng A."/>
            <person name="Brown T."/>
            <person name="Cohen L."/>
        </authorList>
    </citation>
    <scope>NUCLEOTIDE SEQUENCE</scope>
    <source>
        <strain evidence="3">CCMP722</strain>
    </source>
</reference>
<dbReference type="AlphaFoldDB" id="A0A7S0MXD4"/>
<protein>
    <submittedName>
        <fullName evidence="3">Uncharacterized protein</fullName>
    </submittedName>
</protein>
<evidence type="ECO:0000256" key="1">
    <source>
        <dbReference type="SAM" id="MobiDB-lite"/>
    </source>
</evidence>
<accession>A0A7S0MXD4</accession>
<name>A0A7S0MXD4_9CHLO</name>
<feature type="region of interest" description="Disordered" evidence="1">
    <location>
        <begin position="1"/>
        <end position="24"/>
    </location>
</feature>
<dbReference type="EMBL" id="HBFA01006364">
    <property type="protein sequence ID" value="CAD8654089.1"/>
    <property type="molecule type" value="Transcribed_RNA"/>
</dbReference>
<proteinExistence type="predicted"/>
<keyword evidence="2" id="KW-1133">Transmembrane helix</keyword>
<gene>
    <name evidence="3" type="ORF">POBO1169_LOCUS3288</name>
</gene>
<evidence type="ECO:0000256" key="2">
    <source>
        <dbReference type="SAM" id="Phobius"/>
    </source>
</evidence>
<sequence length="159" mass="16842">MALTIRSPMLTSLTTGTSTQPRSRNVAARLQKAERCQRRFACKAAKQEPVEDRQKAAADKAAEAAALAKGAAERAKALAAQRTAEAAAAPKPVSTPKPAPKPVEKPAEVKPEEPTGPELNYFVLIGGFLAIIATFYGFAAALSGFLVKSLFPIFFASKQ</sequence>
<feature type="compositionally biased region" description="Basic and acidic residues" evidence="1">
    <location>
        <begin position="102"/>
        <end position="113"/>
    </location>
</feature>
<organism evidence="3">
    <name type="scientific">Pyramimonas obovata</name>
    <dbReference type="NCBI Taxonomy" id="1411642"/>
    <lineage>
        <taxon>Eukaryota</taxon>
        <taxon>Viridiplantae</taxon>
        <taxon>Chlorophyta</taxon>
        <taxon>Pyramimonadophyceae</taxon>
        <taxon>Pyramimonadales</taxon>
        <taxon>Pyramimonadaceae</taxon>
        <taxon>Pyramimonas</taxon>
        <taxon>Pyramimonas incertae sedis</taxon>
    </lineage>
</organism>